<proteinExistence type="predicted"/>
<evidence type="ECO:0000256" key="1">
    <source>
        <dbReference type="SAM" id="MobiDB-lite"/>
    </source>
</evidence>
<protein>
    <submittedName>
        <fullName evidence="2">Uncharacterized protein</fullName>
    </submittedName>
</protein>
<dbReference type="EMBL" id="FP103042">
    <property type="protein sequence ID" value="CAX22489.1"/>
    <property type="molecule type" value="Genomic_DNA"/>
</dbReference>
<accession>C7CCE3</accession>
<dbReference type="HOGENOM" id="CLU_969119_0_0_5"/>
<feature type="compositionally biased region" description="Basic and acidic residues" evidence="1">
    <location>
        <begin position="32"/>
        <end position="42"/>
    </location>
</feature>
<name>C7CCE3_METED</name>
<dbReference type="Proteomes" id="UP000008070">
    <property type="component" value="Chromosome"/>
</dbReference>
<sequence>MTSGCRQRRKANHHASPGYIMVNVTSTTPTLLDRDKHDHSDPVDAASSEAPASEQKPRKNGTLIDAAVSYVKKLKKKEIDHEHSRRDISFLAVAGIYLLSVEADKDAELKNSIIAESKIKTRGGNLSADFFVRAVLAISDFELKRSTRWDWTRGVEALKISKVDANSQAVVDWFKEEEEFEDYEGGATGFIKAHAVVKRANKGKAKSPAVQRRLANQKSNRDEAWQSFVNPRLERPLGRIELGDRAASIPNGFILQLCNVEDGAMTMLDASLVNDKLLRTLIPKKQK</sequence>
<evidence type="ECO:0000313" key="2">
    <source>
        <dbReference type="EMBL" id="CAX22489.1"/>
    </source>
</evidence>
<dbReference type="AlphaFoldDB" id="C7CCE3"/>
<feature type="region of interest" description="Disordered" evidence="1">
    <location>
        <begin position="1"/>
        <end position="59"/>
    </location>
</feature>
<gene>
    <name evidence="2" type="ORF">METD_I0857</name>
</gene>
<reference evidence="3" key="1">
    <citation type="journal article" date="2009" name="PLoS ONE">
        <title>Methylobacterium genome sequences: a reference blueprint to investigate microbial metabolism of C1 compounds from natural and industrial sources.</title>
        <authorList>
            <person name="Vuilleumier S."/>
            <person name="Chistoserdova L."/>
            <person name="Lee M.-C."/>
            <person name="Bringel F."/>
            <person name="Lajus A."/>
            <person name="Zhou Y."/>
            <person name="Gourion B."/>
            <person name="Barbe V."/>
            <person name="Chang J."/>
            <person name="Cruveiller S."/>
            <person name="Dossat C."/>
            <person name="Gillett W."/>
            <person name="Gruffaz C."/>
            <person name="Haugen E."/>
            <person name="Hourcade E."/>
            <person name="Levy R."/>
            <person name="Mangenot S."/>
            <person name="Muller E."/>
            <person name="Nadalig T."/>
            <person name="Pagni M."/>
            <person name="Penny C."/>
            <person name="Peyraud R."/>
            <person name="Robinson D.G."/>
            <person name="Roche D."/>
            <person name="Rouy Z."/>
            <person name="Saenampechek C."/>
            <person name="Salvignol G."/>
            <person name="Vallenet D."/>
            <person name="Wu Z."/>
            <person name="Marx C.J."/>
            <person name="Vorholt J.A."/>
            <person name="Olson M.V."/>
            <person name="Kaul R."/>
            <person name="Weissenbach J."/>
            <person name="Medigue C."/>
            <person name="Lidstrom M.E."/>
        </authorList>
    </citation>
    <scope>NUCLEOTIDE SEQUENCE [LARGE SCALE GENOMIC DNA]</scope>
    <source>
        <strain evidence="3">DSM 6343 / CIP 106787 / DM4</strain>
    </source>
</reference>
<feature type="compositionally biased region" description="Basic residues" evidence="1">
    <location>
        <begin position="1"/>
        <end position="13"/>
    </location>
</feature>
<evidence type="ECO:0000313" key="3">
    <source>
        <dbReference type="Proteomes" id="UP000008070"/>
    </source>
</evidence>
<organism evidence="2 3">
    <name type="scientific">Methylorubrum extorquens (strain DSM 6343 / CIP 106787 / DM4)</name>
    <name type="common">Methylobacterium extorquens</name>
    <dbReference type="NCBI Taxonomy" id="661410"/>
    <lineage>
        <taxon>Bacteria</taxon>
        <taxon>Pseudomonadati</taxon>
        <taxon>Pseudomonadota</taxon>
        <taxon>Alphaproteobacteria</taxon>
        <taxon>Hyphomicrobiales</taxon>
        <taxon>Methylobacteriaceae</taxon>
        <taxon>Methylorubrum</taxon>
    </lineage>
</organism>
<dbReference type="KEGG" id="mdi:METDI0857"/>